<proteinExistence type="predicted"/>
<feature type="chain" id="PRO_5014973349" evidence="2">
    <location>
        <begin position="25"/>
        <end position="73"/>
    </location>
</feature>
<evidence type="ECO:0000313" key="3">
    <source>
        <dbReference type="EMBL" id="MBW48571.1"/>
    </source>
</evidence>
<accession>A0A2M4B6E8</accession>
<evidence type="ECO:0000256" key="2">
    <source>
        <dbReference type="SAM" id="SignalP"/>
    </source>
</evidence>
<reference evidence="3" key="1">
    <citation type="submission" date="2018-01" db="EMBL/GenBank/DDBJ databases">
        <title>An insight into the sialome of Amazonian anophelines.</title>
        <authorList>
            <person name="Ribeiro J.M."/>
            <person name="Scarpassa V."/>
            <person name="Calvo E."/>
        </authorList>
    </citation>
    <scope>NUCLEOTIDE SEQUENCE</scope>
    <source>
        <tissue evidence="3">Salivary glands</tissue>
    </source>
</reference>
<keyword evidence="2" id="KW-0732">Signal</keyword>
<dbReference type="EMBL" id="GGFK01015250">
    <property type="protein sequence ID" value="MBW48571.1"/>
    <property type="molecule type" value="Transcribed_RNA"/>
</dbReference>
<name>A0A2M4B6E8_9DIPT</name>
<sequence length="73" mass="8470">MKILQNLVMTMNLFCAVLLPYARTRMSTIMLINESVCKKNTSRITKPTTIRLKHRREDTSVSKQTEQREADGQ</sequence>
<feature type="compositionally biased region" description="Basic and acidic residues" evidence="1">
    <location>
        <begin position="55"/>
        <end position="73"/>
    </location>
</feature>
<evidence type="ECO:0000256" key="1">
    <source>
        <dbReference type="SAM" id="MobiDB-lite"/>
    </source>
</evidence>
<organism evidence="3">
    <name type="scientific">Anopheles triannulatus</name>
    <dbReference type="NCBI Taxonomy" id="58253"/>
    <lineage>
        <taxon>Eukaryota</taxon>
        <taxon>Metazoa</taxon>
        <taxon>Ecdysozoa</taxon>
        <taxon>Arthropoda</taxon>
        <taxon>Hexapoda</taxon>
        <taxon>Insecta</taxon>
        <taxon>Pterygota</taxon>
        <taxon>Neoptera</taxon>
        <taxon>Endopterygota</taxon>
        <taxon>Diptera</taxon>
        <taxon>Nematocera</taxon>
        <taxon>Culicoidea</taxon>
        <taxon>Culicidae</taxon>
        <taxon>Anophelinae</taxon>
        <taxon>Anopheles</taxon>
    </lineage>
</organism>
<feature type="region of interest" description="Disordered" evidence="1">
    <location>
        <begin position="51"/>
        <end position="73"/>
    </location>
</feature>
<dbReference type="AlphaFoldDB" id="A0A2M4B6E8"/>
<feature type="signal peptide" evidence="2">
    <location>
        <begin position="1"/>
        <end position="24"/>
    </location>
</feature>
<protein>
    <submittedName>
        <fullName evidence="3">Putative secreted protein</fullName>
    </submittedName>
</protein>